<proteinExistence type="predicted"/>
<keyword evidence="1" id="KW-0812">Transmembrane</keyword>
<protein>
    <submittedName>
        <fullName evidence="2">Putative transporter (DUF2162)</fullName>
    </submittedName>
</protein>
<dbReference type="STRING" id="706587.Desti_3362"/>
<dbReference type="Proteomes" id="UP000006055">
    <property type="component" value="Chromosome"/>
</dbReference>
<feature type="transmembrane region" description="Helical" evidence="1">
    <location>
        <begin position="149"/>
        <end position="166"/>
    </location>
</feature>
<feature type="transmembrane region" description="Helical" evidence="1">
    <location>
        <begin position="81"/>
        <end position="99"/>
    </location>
</feature>
<dbReference type="AlphaFoldDB" id="I4C8X7"/>
<dbReference type="RefSeq" id="WP_014811152.1">
    <property type="nucleotide sequence ID" value="NC_018025.1"/>
</dbReference>
<keyword evidence="1" id="KW-1133">Transmembrane helix</keyword>
<dbReference type="OrthoDB" id="5420053at2"/>
<dbReference type="InterPro" id="IPR017199">
    <property type="entry name" value="UCP037409_transporter"/>
</dbReference>
<keyword evidence="1" id="KW-0472">Membrane</keyword>
<feature type="transmembrane region" description="Helical" evidence="1">
    <location>
        <begin position="6"/>
        <end position="30"/>
    </location>
</feature>
<accession>I4C8X7</accession>
<evidence type="ECO:0000313" key="2">
    <source>
        <dbReference type="EMBL" id="AFM26018.1"/>
    </source>
</evidence>
<sequence length="247" mass="26704">MPEFKSLLLGLVFALGMFSVKSGCGISYLLSVRATFAGKAAVFAAITVTYFGLFLGSWYVSSTIDLVSRFNSLKNLFGSGMVLHVLMAGGTLLWAVSLLRTDEARHAKSLGWLALVVPCPVCASVIFFITGFLVAFFPDNSFSAMMGAYGIYLVITLVTILLVSLSSSLTETTPERTLGLAMLFVSAYFLVSILVAPHFGELERIYRIARYTAKGSGGNINETVSVGFILVVAFATGFVLRRIGRRR</sequence>
<organism evidence="2 3">
    <name type="scientific">Desulfomonile tiedjei (strain ATCC 49306 / DSM 6799 / DCB-1)</name>
    <dbReference type="NCBI Taxonomy" id="706587"/>
    <lineage>
        <taxon>Bacteria</taxon>
        <taxon>Pseudomonadati</taxon>
        <taxon>Thermodesulfobacteriota</taxon>
        <taxon>Desulfomonilia</taxon>
        <taxon>Desulfomonilales</taxon>
        <taxon>Desulfomonilaceae</taxon>
        <taxon>Desulfomonile</taxon>
    </lineage>
</organism>
<dbReference type="Pfam" id="PF09930">
    <property type="entry name" value="DUF2162"/>
    <property type="match status" value="1"/>
</dbReference>
<keyword evidence="3" id="KW-1185">Reference proteome</keyword>
<name>I4C8X7_DESTA</name>
<dbReference type="eggNOG" id="COG4827">
    <property type="taxonomic scope" value="Bacteria"/>
</dbReference>
<dbReference type="EMBL" id="CP003360">
    <property type="protein sequence ID" value="AFM26018.1"/>
    <property type="molecule type" value="Genomic_DNA"/>
</dbReference>
<feature type="transmembrane region" description="Helical" evidence="1">
    <location>
        <begin position="178"/>
        <end position="200"/>
    </location>
</feature>
<dbReference type="HOGENOM" id="CLU_096712_0_0_7"/>
<reference evidence="3" key="1">
    <citation type="submission" date="2012-06" db="EMBL/GenBank/DDBJ databases">
        <title>Complete sequence of chromosome of Desulfomonile tiedjei DSM 6799.</title>
        <authorList>
            <person name="Lucas S."/>
            <person name="Copeland A."/>
            <person name="Lapidus A."/>
            <person name="Glavina del Rio T."/>
            <person name="Dalin E."/>
            <person name="Tice H."/>
            <person name="Bruce D."/>
            <person name="Goodwin L."/>
            <person name="Pitluck S."/>
            <person name="Peters L."/>
            <person name="Ovchinnikova G."/>
            <person name="Zeytun A."/>
            <person name="Lu M."/>
            <person name="Kyrpides N."/>
            <person name="Mavromatis K."/>
            <person name="Ivanova N."/>
            <person name="Brettin T."/>
            <person name="Detter J.C."/>
            <person name="Han C."/>
            <person name="Larimer F."/>
            <person name="Land M."/>
            <person name="Hauser L."/>
            <person name="Markowitz V."/>
            <person name="Cheng J.-F."/>
            <person name="Hugenholtz P."/>
            <person name="Woyke T."/>
            <person name="Wu D."/>
            <person name="Spring S."/>
            <person name="Schroeder M."/>
            <person name="Brambilla E."/>
            <person name="Klenk H.-P."/>
            <person name="Eisen J.A."/>
        </authorList>
    </citation>
    <scope>NUCLEOTIDE SEQUENCE [LARGE SCALE GENOMIC DNA]</scope>
    <source>
        <strain evidence="3">ATCC 49306 / DSM 6799 / DCB-1</strain>
    </source>
</reference>
<evidence type="ECO:0000313" key="3">
    <source>
        <dbReference type="Proteomes" id="UP000006055"/>
    </source>
</evidence>
<feature type="transmembrane region" description="Helical" evidence="1">
    <location>
        <begin position="42"/>
        <end position="61"/>
    </location>
</feature>
<evidence type="ECO:0000256" key="1">
    <source>
        <dbReference type="SAM" id="Phobius"/>
    </source>
</evidence>
<gene>
    <name evidence="2" type="ordered locus">Desti_3362</name>
</gene>
<dbReference type="KEGG" id="dti:Desti_3362"/>
<feature type="transmembrane region" description="Helical" evidence="1">
    <location>
        <begin position="111"/>
        <end position="137"/>
    </location>
</feature>
<feature type="transmembrane region" description="Helical" evidence="1">
    <location>
        <begin position="220"/>
        <end position="240"/>
    </location>
</feature>